<feature type="compositionally biased region" description="Polar residues" evidence="1">
    <location>
        <begin position="147"/>
        <end position="160"/>
    </location>
</feature>
<dbReference type="InterPro" id="IPR002686">
    <property type="entry name" value="Transposase_17"/>
</dbReference>
<dbReference type="InterPro" id="IPR052715">
    <property type="entry name" value="RAYT_transposase"/>
</dbReference>
<feature type="domain" description="Transposase IS200-like" evidence="2">
    <location>
        <begin position="21"/>
        <end position="210"/>
    </location>
</feature>
<protein>
    <recommendedName>
        <fullName evidence="2">Transposase IS200-like domain-containing protein</fullName>
    </recommendedName>
</protein>
<dbReference type="SMART" id="SM01321">
    <property type="entry name" value="Y1_Tnp"/>
    <property type="match status" value="1"/>
</dbReference>
<evidence type="ECO:0000259" key="2">
    <source>
        <dbReference type="SMART" id="SM01321"/>
    </source>
</evidence>
<feature type="region of interest" description="Disordered" evidence="1">
    <location>
        <begin position="116"/>
        <end position="160"/>
    </location>
</feature>
<evidence type="ECO:0000313" key="3">
    <source>
        <dbReference type="EMBL" id="WGK70022.1"/>
    </source>
</evidence>
<keyword evidence="4" id="KW-1185">Reference proteome</keyword>
<sequence length="226" mass="25966">MELYKGKYRIESNRLRSWNYGWNACYFVTICTQNRECFFGSINNGIMELSGIGHIANSCWREIPSHFPFVELGEHIIMPNHVHGIITINKSTNNVMDGGGMMNAVINVETQDFASPHSSLHSLPDSLPHSLPHSPPYHPPHDDTYRTPPSQNKFGPQSKNLGSIIRGFKIGVTKNARTITPEFSWQRNYHDHIIRDEKSYHNISNYIRLNPTRWVDDTCHPKNPEK</sequence>
<proteinExistence type="predicted"/>
<feature type="compositionally biased region" description="Low complexity" evidence="1">
    <location>
        <begin position="116"/>
        <end position="132"/>
    </location>
</feature>
<dbReference type="RefSeq" id="WP_326928227.1">
    <property type="nucleotide sequence ID" value="NZ_CP123443.1"/>
</dbReference>
<dbReference type="PANTHER" id="PTHR36966:SF1">
    <property type="entry name" value="REP-ASSOCIATED TYROSINE TRANSPOSASE"/>
    <property type="match status" value="1"/>
</dbReference>
<gene>
    <name evidence="3" type="ORF">P0082_03950</name>
</gene>
<evidence type="ECO:0000313" key="4">
    <source>
        <dbReference type="Proteomes" id="UP001228690"/>
    </source>
</evidence>
<dbReference type="InterPro" id="IPR036515">
    <property type="entry name" value="Transposase_17_sf"/>
</dbReference>
<accession>A0ABY8MJ34</accession>
<dbReference type="SUPFAM" id="SSF143422">
    <property type="entry name" value="Transposase IS200-like"/>
    <property type="match status" value="1"/>
</dbReference>
<dbReference type="Gene3D" id="3.30.70.1290">
    <property type="entry name" value="Transposase IS200-like"/>
    <property type="match status" value="1"/>
</dbReference>
<dbReference type="EMBL" id="CP123443">
    <property type="protein sequence ID" value="WGK70022.1"/>
    <property type="molecule type" value="Genomic_DNA"/>
</dbReference>
<organism evidence="3 4">
    <name type="scientific">Candidatus Haliotispira prima</name>
    <dbReference type="NCBI Taxonomy" id="3034016"/>
    <lineage>
        <taxon>Bacteria</taxon>
        <taxon>Pseudomonadati</taxon>
        <taxon>Spirochaetota</taxon>
        <taxon>Spirochaetia</taxon>
        <taxon>Spirochaetales</taxon>
        <taxon>Spirochaetaceae</taxon>
        <taxon>Candidatus Haliotispira</taxon>
    </lineage>
</organism>
<dbReference type="Proteomes" id="UP001228690">
    <property type="component" value="Chromosome"/>
</dbReference>
<evidence type="ECO:0000256" key="1">
    <source>
        <dbReference type="SAM" id="MobiDB-lite"/>
    </source>
</evidence>
<name>A0ABY8MJ34_9SPIO</name>
<reference evidence="3 4" key="1">
    <citation type="submission" date="2023-04" db="EMBL/GenBank/DDBJ databases">
        <title>Spirochaete genome identified in red abalone sample constitutes a novel genus.</title>
        <authorList>
            <person name="Sharma S.P."/>
            <person name="Purcell C.M."/>
            <person name="Hyde J.R."/>
            <person name="Severin A.J."/>
        </authorList>
    </citation>
    <scope>NUCLEOTIDE SEQUENCE [LARGE SCALE GENOMIC DNA]</scope>
    <source>
        <strain evidence="3 4">SP-2023</strain>
    </source>
</reference>
<dbReference type="PANTHER" id="PTHR36966">
    <property type="entry name" value="REP-ASSOCIATED TYROSINE TRANSPOSASE"/>
    <property type="match status" value="1"/>
</dbReference>